<dbReference type="STRING" id="139723.A0A182MUM8"/>
<dbReference type="EMBL" id="AXCM01002594">
    <property type="status" value="NOT_ANNOTATED_CDS"/>
    <property type="molecule type" value="Genomic_DNA"/>
</dbReference>
<organism evidence="3 4">
    <name type="scientific">Anopheles culicifacies</name>
    <dbReference type="NCBI Taxonomy" id="139723"/>
    <lineage>
        <taxon>Eukaryota</taxon>
        <taxon>Metazoa</taxon>
        <taxon>Ecdysozoa</taxon>
        <taxon>Arthropoda</taxon>
        <taxon>Hexapoda</taxon>
        <taxon>Insecta</taxon>
        <taxon>Pterygota</taxon>
        <taxon>Neoptera</taxon>
        <taxon>Endopterygota</taxon>
        <taxon>Diptera</taxon>
        <taxon>Nematocera</taxon>
        <taxon>Culicoidea</taxon>
        <taxon>Culicidae</taxon>
        <taxon>Anophelinae</taxon>
        <taxon>Anopheles</taxon>
        <taxon>culicifacies species complex</taxon>
    </lineage>
</organism>
<feature type="region of interest" description="GFLD subdomain" evidence="1">
    <location>
        <begin position="39"/>
        <end position="117"/>
    </location>
</feature>
<comment type="similarity">
    <text evidence="1">Belongs to the APP family.</text>
</comment>
<evidence type="ECO:0000259" key="2">
    <source>
        <dbReference type="PROSITE" id="PS51869"/>
    </source>
</evidence>
<accession>A0A182MUM8</accession>
<sequence>MIAFPRIMSASLPGAISATSQGRRVTRTCMCDTCRAASPRWEPQISVLCEAGQTYHPQFLSEEGRWTTDLSIKVPGSTCLRDKMDLLDYCKKLSGAANGCWIFSWIVLKKRSILLFLHWESTVEELNSNGGELKNQKNLS</sequence>
<dbReference type="VEuPathDB" id="VectorBase:ACUA026621"/>
<reference evidence="3" key="2">
    <citation type="submission" date="2020-05" db="UniProtKB">
        <authorList>
            <consortium name="EnsemblMetazoa"/>
        </authorList>
    </citation>
    <scope>IDENTIFICATION</scope>
    <source>
        <strain evidence="3">A-37</strain>
    </source>
</reference>
<protein>
    <recommendedName>
        <fullName evidence="2">E1 domain-containing protein</fullName>
    </recommendedName>
</protein>
<dbReference type="InterPro" id="IPR015849">
    <property type="entry name" value="Amyloid_glyco_heparin-bd"/>
</dbReference>
<feature type="domain" description="E1" evidence="2">
    <location>
        <begin position="39"/>
        <end position="140"/>
    </location>
</feature>
<proteinExistence type="inferred from homology"/>
<dbReference type="InterPro" id="IPR008154">
    <property type="entry name" value="Amyloid_glyco_extra"/>
</dbReference>
<reference evidence="4" key="1">
    <citation type="submission" date="2013-09" db="EMBL/GenBank/DDBJ databases">
        <title>The Genome Sequence of Anopheles culicifacies species A.</title>
        <authorList>
            <consortium name="The Broad Institute Genomics Platform"/>
            <person name="Neafsey D.E."/>
            <person name="Besansky N."/>
            <person name="Howell P."/>
            <person name="Walton C."/>
            <person name="Young S.K."/>
            <person name="Zeng Q."/>
            <person name="Gargeya S."/>
            <person name="Fitzgerald M."/>
            <person name="Haas B."/>
            <person name="Abouelleil A."/>
            <person name="Allen A.W."/>
            <person name="Alvarado L."/>
            <person name="Arachchi H.M."/>
            <person name="Berlin A.M."/>
            <person name="Chapman S.B."/>
            <person name="Gainer-Dewar J."/>
            <person name="Goldberg J."/>
            <person name="Griggs A."/>
            <person name="Gujja S."/>
            <person name="Hansen M."/>
            <person name="Howarth C."/>
            <person name="Imamovic A."/>
            <person name="Ireland A."/>
            <person name="Larimer J."/>
            <person name="McCowan C."/>
            <person name="Murphy C."/>
            <person name="Pearson M."/>
            <person name="Poon T.W."/>
            <person name="Priest M."/>
            <person name="Roberts A."/>
            <person name="Saif S."/>
            <person name="Shea T."/>
            <person name="Sisk P."/>
            <person name="Sykes S."/>
            <person name="Wortman J."/>
            <person name="Nusbaum C."/>
            <person name="Birren B."/>
        </authorList>
    </citation>
    <scope>NUCLEOTIDE SEQUENCE [LARGE SCALE GENOMIC DNA]</scope>
    <source>
        <strain evidence="4">A-37</strain>
    </source>
</reference>
<dbReference type="Gene3D" id="3.90.570.10">
    <property type="entry name" value="Amyloidogenic glycoprotein, heparin-binding domain"/>
    <property type="match status" value="1"/>
</dbReference>
<dbReference type="InterPro" id="IPR036454">
    <property type="entry name" value="Amyloid_glyco_heparin-bd_sf"/>
</dbReference>
<dbReference type="PROSITE" id="PS51869">
    <property type="entry name" value="APP_E1"/>
    <property type="match status" value="1"/>
</dbReference>
<dbReference type="Proteomes" id="UP000075883">
    <property type="component" value="Unassembled WGS sequence"/>
</dbReference>
<dbReference type="Pfam" id="PF02177">
    <property type="entry name" value="APP_N"/>
    <property type="match status" value="1"/>
</dbReference>
<dbReference type="SUPFAM" id="SSF56491">
    <property type="entry name" value="A heparin-binding domain"/>
    <property type="match status" value="1"/>
</dbReference>
<dbReference type="GO" id="GO:0008201">
    <property type="term" value="F:heparin binding"/>
    <property type="evidence" value="ECO:0007669"/>
    <property type="project" value="UniProtKB-UniRule"/>
</dbReference>
<evidence type="ECO:0000313" key="3">
    <source>
        <dbReference type="EnsemblMetazoa" id="ACUA026621-PA"/>
    </source>
</evidence>
<comment type="caution">
    <text evidence="1">Lacks conserved residue(s) required for the propagation of feature annotation.</text>
</comment>
<name>A0A182MUM8_9DIPT</name>
<evidence type="ECO:0000313" key="4">
    <source>
        <dbReference type="Proteomes" id="UP000075883"/>
    </source>
</evidence>
<keyword evidence="4" id="KW-1185">Reference proteome</keyword>
<feature type="region of interest" description="CuBD subdomain" evidence="1">
    <location>
        <begin position="117"/>
        <end position="140"/>
    </location>
</feature>
<dbReference type="SMART" id="SM00006">
    <property type="entry name" value="A4_EXTRA"/>
    <property type="match status" value="1"/>
</dbReference>
<dbReference type="AlphaFoldDB" id="A0A182MUM8"/>
<dbReference type="EnsemblMetazoa" id="ACUA026621-RA">
    <property type="protein sequence ID" value="ACUA026621-PA"/>
    <property type="gene ID" value="ACUA026621"/>
</dbReference>
<evidence type="ECO:0000256" key="1">
    <source>
        <dbReference type="PROSITE-ProRule" id="PRU01217"/>
    </source>
</evidence>